<dbReference type="WBParaSite" id="PgR025_g012_t02">
    <property type="protein sequence ID" value="PgR025_g012_t02"/>
    <property type="gene ID" value="PgR025_g012"/>
</dbReference>
<dbReference type="InterPro" id="IPR009003">
    <property type="entry name" value="Peptidase_S1_PA"/>
</dbReference>
<feature type="signal peptide" evidence="1">
    <location>
        <begin position="1"/>
        <end position="21"/>
    </location>
</feature>
<dbReference type="PANTHER" id="PTHR24260">
    <property type="match status" value="1"/>
</dbReference>
<evidence type="ECO:0000256" key="1">
    <source>
        <dbReference type="SAM" id="SignalP"/>
    </source>
</evidence>
<evidence type="ECO:0000313" key="3">
    <source>
        <dbReference type="Proteomes" id="UP000887569"/>
    </source>
</evidence>
<dbReference type="InterPro" id="IPR001314">
    <property type="entry name" value="Peptidase_S1A"/>
</dbReference>
<evidence type="ECO:0000259" key="2">
    <source>
        <dbReference type="PROSITE" id="PS50240"/>
    </source>
</evidence>
<dbReference type="GO" id="GO:0006508">
    <property type="term" value="P:proteolysis"/>
    <property type="evidence" value="ECO:0007669"/>
    <property type="project" value="InterPro"/>
</dbReference>
<name>A0A915B366_PARUN</name>
<reference evidence="4" key="1">
    <citation type="submission" date="2022-11" db="UniProtKB">
        <authorList>
            <consortium name="WormBaseParasite"/>
        </authorList>
    </citation>
    <scope>IDENTIFICATION</scope>
</reference>
<dbReference type="AlphaFoldDB" id="A0A915B366"/>
<keyword evidence="1" id="KW-0732">Signal</keyword>
<sequence length="330" mass="37283">MLFRCVIYSFIVIILINEFSAKGFRAIFIPNTNVEITRINDATNSFIKTLCGKSQPEFTDNGSIENYPWAVSITEKGKNKLGGVIISPLHILTAAHPFVRFTGLQVSPCQSRGYRSFDELQNRSVAYGGKCIRGRMPDLPNHPLCEVSDMQVNKIRSVVVDNDFAMSSCTDGHDWAIVELERPLIFTSKVRPICLPRPDQDVQELLTIFGWGRTNVFNESHPYLRETPMRRDPDCRAPWSDDMPTKAYDYVCTKSLRPDDYEAPRTCHGDSGSGMQQKDENGTAILIGITSFGTKGCPPNELARFTRVDRYLYEICVITGVCYSLNYTIY</sequence>
<dbReference type="InterPro" id="IPR001254">
    <property type="entry name" value="Trypsin_dom"/>
</dbReference>
<keyword evidence="3" id="KW-1185">Reference proteome</keyword>
<dbReference type="GO" id="GO:0004252">
    <property type="term" value="F:serine-type endopeptidase activity"/>
    <property type="evidence" value="ECO:0007669"/>
    <property type="project" value="InterPro"/>
</dbReference>
<dbReference type="PRINTS" id="PR00722">
    <property type="entry name" value="CHYMOTRYPSIN"/>
</dbReference>
<proteinExistence type="predicted"/>
<dbReference type="SUPFAM" id="SSF50494">
    <property type="entry name" value="Trypsin-like serine proteases"/>
    <property type="match status" value="1"/>
</dbReference>
<evidence type="ECO:0000313" key="4">
    <source>
        <dbReference type="WBParaSite" id="PgR025_g012_t02"/>
    </source>
</evidence>
<organism evidence="3 4">
    <name type="scientific">Parascaris univalens</name>
    <name type="common">Nematode worm</name>
    <dbReference type="NCBI Taxonomy" id="6257"/>
    <lineage>
        <taxon>Eukaryota</taxon>
        <taxon>Metazoa</taxon>
        <taxon>Ecdysozoa</taxon>
        <taxon>Nematoda</taxon>
        <taxon>Chromadorea</taxon>
        <taxon>Rhabditida</taxon>
        <taxon>Spirurina</taxon>
        <taxon>Ascaridomorpha</taxon>
        <taxon>Ascaridoidea</taxon>
        <taxon>Ascarididae</taxon>
        <taxon>Parascaris</taxon>
    </lineage>
</organism>
<dbReference type="Gene3D" id="2.40.10.10">
    <property type="entry name" value="Trypsin-like serine proteases"/>
    <property type="match status" value="1"/>
</dbReference>
<dbReference type="PROSITE" id="PS50240">
    <property type="entry name" value="TRYPSIN_DOM"/>
    <property type="match status" value="1"/>
</dbReference>
<dbReference type="PANTHER" id="PTHR24260:SF106">
    <property type="entry name" value="PEPTIDASE S1 DOMAIN-CONTAINING PROTEIN"/>
    <property type="match status" value="1"/>
</dbReference>
<dbReference type="Pfam" id="PF00089">
    <property type="entry name" value="Trypsin"/>
    <property type="match status" value="1"/>
</dbReference>
<dbReference type="SMART" id="SM00020">
    <property type="entry name" value="Tryp_SPc"/>
    <property type="match status" value="1"/>
</dbReference>
<feature type="chain" id="PRO_5037954201" evidence="1">
    <location>
        <begin position="22"/>
        <end position="330"/>
    </location>
</feature>
<feature type="domain" description="Peptidase S1" evidence="2">
    <location>
        <begin position="50"/>
        <end position="330"/>
    </location>
</feature>
<dbReference type="Proteomes" id="UP000887569">
    <property type="component" value="Unplaced"/>
</dbReference>
<dbReference type="InterPro" id="IPR051333">
    <property type="entry name" value="CLIP_Serine_Protease"/>
</dbReference>
<protein>
    <submittedName>
        <fullName evidence="4">Peptidase S1 domain-containing protein</fullName>
    </submittedName>
</protein>
<dbReference type="InterPro" id="IPR043504">
    <property type="entry name" value="Peptidase_S1_PA_chymotrypsin"/>
</dbReference>
<accession>A0A915B366</accession>